<protein>
    <submittedName>
        <fullName evidence="9">Uncharacterized protein</fullName>
    </submittedName>
</protein>
<evidence type="ECO:0000256" key="4">
    <source>
        <dbReference type="ARBA" id="ARBA00022794"/>
    </source>
</evidence>
<dbReference type="GO" id="GO:0060271">
    <property type="term" value="P:cilium assembly"/>
    <property type="evidence" value="ECO:0007669"/>
    <property type="project" value="TreeGrafter"/>
</dbReference>
<feature type="chain" id="PRO_5001595726" evidence="6">
    <location>
        <begin position="24"/>
        <end position="641"/>
    </location>
</feature>
<comment type="subunit">
    <text evidence="2">Part of the tectonic-like complex (also named B9 complex).</text>
</comment>
<dbReference type="PANTHER" id="PTHR14611:SF4">
    <property type="entry name" value="TECTONIC-3"/>
    <property type="match status" value="1"/>
</dbReference>
<keyword evidence="4" id="KW-0970">Cilium biogenesis/degradation</keyword>
<reference evidence="9" key="1">
    <citation type="journal article" date="2014" name="Nat. Commun.">
        <title>The rainbow trout genome provides novel insights into evolution after whole-genome duplication in vertebrates.</title>
        <authorList>
            <person name="Berthelot C."/>
            <person name="Brunet F."/>
            <person name="Chalopin D."/>
            <person name="Juanchich A."/>
            <person name="Bernard M."/>
            <person name="Noel B."/>
            <person name="Bento P."/>
            <person name="Da Silva C."/>
            <person name="Labadie K."/>
            <person name="Alberti A."/>
            <person name="Aury J.M."/>
            <person name="Louis A."/>
            <person name="Dehais P."/>
            <person name="Bardou P."/>
            <person name="Montfort J."/>
            <person name="Klopp C."/>
            <person name="Cabau C."/>
            <person name="Gaspin C."/>
            <person name="Thorgaard G.H."/>
            <person name="Boussaha M."/>
            <person name="Quillet E."/>
            <person name="Guyomard R."/>
            <person name="Galiana D."/>
            <person name="Bobe J."/>
            <person name="Volff J.N."/>
            <person name="Genet C."/>
            <person name="Wincker P."/>
            <person name="Jaillon O."/>
            <person name="Roest Crollius H."/>
            <person name="Guiguen Y."/>
        </authorList>
    </citation>
    <scope>NUCLEOTIDE SEQUENCE [LARGE SCALE GENOMIC DNA]</scope>
</reference>
<evidence type="ECO:0000256" key="3">
    <source>
        <dbReference type="ARBA" id="ARBA00022729"/>
    </source>
</evidence>
<gene>
    <name evidence="9" type="ORF">GSONMT00021318001</name>
</gene>
<dbReference type="EMBL" id="FR904921">
    <property type="protein sequence ID" value="CDQ73690.1"/>
    <property type="molecule type" value="Genomic_DNA"/>
</dbReference>
<feature type="domain" description="Tectonic-1-3" evidence="7">
    <location>
        <begin position="418"/>
        <end position="580"/>
    </location>
</feature>
<dbReference type="InterPro" id="IPR057724">
    <property type="entry name" value="TCTN1-3_N"/>
</dbReference>
<feature type="signal peptide" evidence="6">
    <location>
        <begin position="1"/>
        <end position="23"/>
    </location>
</feature>
<proteinExistence type="inferred from homology"/>
<dbReference type="InterPro" id="IPR011677">
    <property type="entry name" value="TCTN1-3_dom"/>
</dbReference>
<reference evidence="9" key="2">
    <citation type="submission" date="2014-03" db="EMBL/GenBank/DDBJ databases">
        <authorList>
            <person name="Genoscope - CEA"/>
        </authorList>
    </citation>
    <scope>NUCLEOTIDE SEQUENCE</scope>
</reference>
<organism evidence="9 10">
    <name type="scientific">Oncorhynchus mykiss</name>
    <name type="common">Rainbow trout</name>
    <name type="synonym">Salmo gairdneri</name>
    <dbReference type="NCBI Taxonomy" id="8022"/>
    <lineage>
        <taxon>Eukaryota</taxon>
        <taxon>Metazoa</taxon>
        <taxon>Chordata</taxon>
        <taxon>Craniata</taxon>
        <taxon>Vertebrata</taxon>
        <taxon>Euteleostomi</taxon>
        <taxon>Actinopterygii</taxon>
        <taxon>Neopterygii</taxon>
        <taxon>Teleostei</taxon>
        <taxon>Protacanthopterygii</taxon>
        <taxon>Salmoniformes</taxon>
        <taxon>Salmonidae</taxon>
        <taxon>Salmoninae</taxon>
        <taxon>Oncorhynchus</taxon>
    </lineage>
</organism>
<feature type="domain" description="Tectonic-1-3 N-terminal" evidence="8">
    <location>
        <begin position="112"/>
        <end position="172"/>
    </location>
</feature>
<evidence type="ECO:0000313" key="10">
    <source>
        <dbReference type="Proteomes" id="UP000193380"/>
    </source>
</evidence>
<dbReference type="PaxDb" id="8022-A0A060XA24"/>
<evidence type="ECO:0000259" key="7">
    <source>
        <dbReference type="Pfam" id="PF07773"/>
    </source>
</evidence>
<keyword evidence="3 6" id="KW-0732">Signal</keyword>
<dbReference type="STRING" id="8022.A0A060XA24"/>
<name>A0A060XA24_ONCMY</name>
<accession>A0A060XA24</accession>
<keyword evidence="5" id="KW-0325">Glycoprotein</keyword>
<evidence type="ECO:0000256" key="5">
    <source>
        <dbReference type="ARBA" id="ARBA00023180"/>
    </source>
</evidence>
<dbReference type="Proteomes" id="UP000193380">
    <property type="component" value="Unassembled WGS sequence"/>
</dbReference>
<dbReference type="AlphaFoldDB" id="A0A060XA24"/>
<dbReference type="Pfam" id="PF25752">
    <property type="entry name" value="DUF1619_N"/>
    <property type="match status" value="1"/>
</dbReference>
<evidence type="ECO:0000256" key="6">
    <source>
        <dbReference type="SAM" id="SignalP"/>
    </source>
</evidence>
<feature type="domain" description="Tectonic-1-3" evidence="7">
    <location>
        <begin position="223"/>
        <end position="380"/>
    </location>
</feature>
<dbReference type="Pfam" id="PF07773">
    <property type="entry name" value="TCTN_DUF1619"/>
    <property type="match status" value="2"/>
</dbReference>
<evidence type="ECO:0000256" key="1">
    <source>
        <dbReference type="ARBA" id="ARBA00007633"/>
    </source>
</evidence>
<dbReference type="PANTHER" id="PTHR14611">
    <property type="entry name" value="TECTONIC FAMILY MEMBER"/>
    <property type="match status" value="1"/>
</dbReference>
<dbReference type="InterPro" id="IPR040354">
    <property type="entry name" value="TCTN1-3"/>
</dbReference>
<evidence type="ECO:0000313" key="9">
    <source>
        <dbReference type="EMBL" id="CDQ73690.1"/>
    </source>
</evidence>
<dbReference type="GO" id="GO:0007224">
    <property type="term" value="P:smoothened signaling pathway"/>
    <property type="evidence" value="ECO:0007669"/>
    <property type="project" value="TreeGrafter"/>
</dbReference>
<evidence type="ECO:0000259" key="8">
    <source>
        <dbReference type="Pfam" id="PF25752"/>
    </source>
</evidence>
<comment type="similarity">
    <text evidence="1">Belongs to the tectonic family.</text>
</comment>
<evidence type="ECO:0000256" key="2">
    <source>
        <dbReference type="ARBA" id="ARBA00011495"/>
    </source>
</evidence>
<sequence length="641" mass="69982">MSTYHLYRAVQLVIVLSARVTHAATDGGVNTESSITTNSLKTYEPFSTTDPMYTVSTVALDTFATASAETVTQDGVSTVTTDLAPSSEATTEPVIETVPPPVETTAKTSLIPKVCLCDLTPDFCDIGCCCDIVDCDIPDLSSVFNGCLDEVIYGECIESWLIFRVNVDPSCVTVTNKFVCIRPEEDNTTVSQILPALANTPLDSSYHFSWKGSATYSTHTKDFYRVDDTIMSHFNSSSIRGVLRQPSPGAATSSCVDRNPARFLRSISLSCTRTLTPLSCATDPSLNAQSYFHDISLFKIPVRESIQILPDNLIPVTPVVGHGWPKPREQNGSCLNVVSKVDYLIWYTIIGEIAMATVNMVLVDTDSDTNILQKHTVRFQDAPELNFKSHSKESEYLNKLSTPPPTPEPTPVVGLTMGTPVIGQFGDAVQPLTLLGVSLGGECSINPSSRMPILFTHNTITGCTFSSPSSNCSKLRSQLYRVLRGVATPNLVAMTVGSQPDWARVITQACSVTPQSPEESCESGCLLPHSLSVQVLWAQTGLLAFPQNYILGAKYLFHCQKVKCPLVSPFAVTTEVMFVDTTVYPEPPRGTPQPKWKFPFDFFSRGIGELDGQTVTTNSSDLKKVTWDIMLVALLLLCWFH</sequence>